<evidence type="ECO:0000256" key="1">
    <source>
        <dbReference type="ARBA" id="ARBA00004201"/>
    </source>
</evidence>
<dbReference type="InterPro" id="IPR045152">
    <property type="entry name" value="EDC4-like"/>
</dbReference>
<dbReference type="Pfam" id="PF00400">
    <property type="entry name" value="WD40"/>
    <property type="match status" value="1"/>
</dbReference>
<evidence type="ECO:0000256" key="3">
    <source>
        <dbReference type="ARBA" id="ARBA00022490"/>
    </source>
</evidence>
<dbReference type="PANTHER" id="PTHR15598">
    <property type="entry name" value="ENHANCER OF MRNA-DECAPPING PROTEIN 4"/>
    <property type="match status" value="1"/>
</dbReference>
<feature type="region of interest" description="Disordered" evidence="6">
    <location>
        <begin position="1"/>
        <end position="42"/>
    </location>
</feature>
<evidence type="ECO:0000313" key="7">
    <source>
        <dbReference type="EMBL" id="KAI7737458.1"/>
    </source>
</evidence>
<comment type="caution">
    <text evidence="7">The sequence shown here is derived from an EMBL/GenBank/DDBJ whole genome shotgun (WGS) entry which is preliminary data.</text>
</comment>
<evidence type="ECO:0000256" key="2">
    <source>
        <dbReference type="ARBA" id="ARBA00009639"/>
    </source>
</evidence>
<name>A0AAD5GER8_AMBAR</name>
<dbReference type="EMBL" id="JAMZMK010009022">
    <property type="protein sequence ID" value="KAI7737458.1"/>
    <property type="molecule type" value="Genomic_DNA"/>
</dbReference>
<keyword evidence="4" id="KW-0853">WD repeat</keyword>
<keyword evidence="5" id="KW-0677">Repeat</keyword>
<reference evidence="7" key="1">
    <citation type="submission" date="2022-06" db="EMBL/GenBank/DDBJ databases">
        <title>Uncovering the hologenomic basis of an extraordinary plant invasion.</title>
        <authorList>
            <person name="Bieker V.C."/>
            <person name="Martin M.D."/>
            <person name="Gilbert T."/>
            <person name="Hodgins K."/>
            <person name="Battlay P."/>
            <person name="Petersen B."/>
            <person name="Wilson J."/>
        </authorList>
    </citation>
    <scope>NUCLEOTIDE SEQUENCE</scope>
    <source>
        <strain evidence="7">AA19_3_7</strain>
        <tissue evidence="7">Leaf</tissue>
    </source>
</reference>
<dbReference type="SUPFAM" id="SSF50978">
    <property type="entry name" value="WD40 repeat-like"/>
    <property type="match status" value="1"/>
</dbReference>
<dbReference type="InterPro" id="IPR036322">
    <property type="entry name" value="WD40_repeat_dom_sf"/>
</dbReference>
<dbReference type="Proteomes" id="UP001206925">
    <property type="component" value="Unassembled WGS sequence"/>
</dbReference>
<evidence type="ECO:0000256" key="4">
    <source>
        <dbReference type="ARBA" id="ARBA00022574"/>
    </source>
</evidence>
<keyword evidence="8" id="KW-1185">Reference proteome</keyword>
<dbReference type="PANTHER" id="PTHR15598:SF5">
    <property type="entry name" value="ENHANCER OF MRNA-DECAPPING PROTEIN 4"/>
    <property type="match status" value="1"/>
</dbReference>
<evidence type="ECO:0000256" key="5">
    <source>
        <dbReference type="ARBA" id="ARBA00022737"/>
    </source>
</evidence>
<evidence type="ECO:0000256" key="6">
    <source>
        <dbReference type="SAM" id="MobiDB-lite"/>
    </source>
</evidence>
<accession>A0AAD5GER8</accession>
<proteinExistence type="inferred from homology"/>
<evidence type="ECO:0000313" key="8">
    <source>
        <dbReference type="Proteomes" id="UP001206925"/>
    </source>
</evidence>
<dbReference type="GO" id="GO:0000932">
    <property type="term" value="C:P-body"/>
    <property type="evidence" value="ECO:0007669"/>
    <property type="project" value="UniProtKB-SubCell"/>
</dbReference>
<protein>
    <submittedName>
        <fullName evidence="7">Uncharacterized protein</fullName>
    </submittedName>
</protein>
<dbReference type="Gene3D" id="2.130.10.10">
    <property type="entry name" value="YVTN repeat-like/Quinoprotein amine dehydrogenase"/>
    <property type="match status" value="1"/>
</dbReference>
<gene>
    <name evidence="7" type="ORF">M8C21_001259</name>
</gene>
<feature type="compositionally biased region" description="Low complexity" evidence="6">
    <location>
        <begin position="1"/>
        <end position="13"/>
    </location>
</feature>
<keyword evidence="3" id="KW-0963">Cytoplasm</keyword>
<dbReference type="SMART" id="SM00320">
    <property type="entry name" value="WD40"/>
    <property type="match status" value="2"/>
</dbReference>
<dbReference type="GO" id="GO:0031087">
    <property type="term" value="P:deadenylation-independent decapping of nuclear-transcribed mRNA"/>
    <property type="evidence" value="ECO:0007669"/>
    <property type="project" value="InterPro"/>
</dbReference>
<comment type="subcellular location">
    <subcellularLocation>
        <location evidence="1">Cytoplasm</location>
        <location evidence="1">P-body</location>
    </subcellularLocation>
</comment>
<dbReference type="AlphaFoldDB" id="A0AAD5GER8"/>
<comment type="similarity">
    <text evidence="2">Belongs to the WD repeat EDC4 family.</text>
</comment>
<dbReference type="InterPro" id="IPR015943">
    <property type="entry name" value="WD40/YVTN_repeat-like_dom_sf"/>
</dbReference>
<organism evidence="7 8">
    <name type="scientific">Ambrosia artemisiifolia</name>
    <name type="common">Common ragweed</name>
    <dbReference type="NCBI Taxonomy" id="4212"/>
    <lineage>
        <taxon>Eukaryota</taxon>
        <taxon>Viridiplantae</taxon>
        <taxon>Streptophyta</taxon>
        <taxon>Embryophyta</taxon>
        <taxon>Tracheophyta</taxon>
        <taxon>Spermatophyta</taxon>
        <taxon>Magnoliopsida</taxon>
        <taxon>eudicotyledons</taxon>
        <taxon>Gunneridae</taxon>
        <taxon>Pentapetalae</taxon>
        <taxon>asterids</taxon>
        <taxon>campanulids</taxon>
        <taxon>Asterales</taxon>
        <taxon>Asteraceae</taxon>
        <taxon>Asteroideae</taxon>
        <taxon>Heliantheae alliance</taxon>
        <taxon>Heliantheae</taxon>
        <taxon>Ambrosia</taxon>
    </lineage>
</organism>
<dbReference type="InterPro" id="IPR001680">
    <property type="entry name" value="WD40_rpt"/>
</dbReference>
<sequence length="424" mass="47084">MTSPANNNNHNHNQPPPFDVQRLFNPISSPSPPPPPITTLHNPNNLYSAASYPPPTVTNAPYFHHHHFPNINILNNNNNHHHITNPNPNLNPLHHQLSLPYSNIPIQPPIPNNINNNSHNDITNNNNNANSNPNNHGARLMELLNTPTSSVPDASSQSSSGPMRMLSSKVAKGRHLVGERVVYDVDVRLPGEVQPQLEVTPITKYGSDPNLVVGRQIAVNKSYICYGLKTGTVRVLNINTALRSLLKVFGDSGKLIVIVMFLKLRIVRVTDMCFFAEDVHLLASASMDGRVYVWKILEVPDEDDKPQITEKIAVAVQILGGGEPVHPRVCWHCHKQEVLVVGIGNRVLRFDTTKVGRGKVYSADEPLICHVDKLIDGIQFVGKHDGEITDLSMCQWMTTRLVSASVDGTVSSHRYLLFKLLYRS</sequence>